<dbReference type="PANTHER" id="PTHR21600:SF35">
    <property type="entry name" value="PSEUDOURIDINE SYNTHASE"/>
    <property type="match status" value="1"/>
</dbReference>
<dbReference type="PANTHER" id="PTHR21600">
    <property type="entry name" value="MITOCHONDRIAL RNA PSEUDOURIDINE SYNTHASE"/>
    <property type="match status" value="1"/>
</dbReference>
<dbReference type="FunFam" id="3.30.2350.10:FF:000005">
    <property type="entry name" value="Pseudouridine synthase"/>
    <property type="match status" value="1"/>
</dbReference>
<dbReference type="EC" id="5.4.99.-" evidence="6"/>
<sequence>MTVFKMKWVMCEEDAGLTIKAFLKEHDISKTALTDIKFSGGSIIVNNKEENVRYILKSGDVLKVYFPQEKRSEGMIGENIPLNIVYEDEYVLVVNKPAGMSSIPSREHPTGSLANAIIGYFETIKLAATVHIVTRLDKDTSGLVLIAKHRHVHHLFSKLQQQSSVQRKYIAFAEGTLLDDQGVIEKPIARMPDSIIQREVNAAGKYACTHFLVLKRTGLFTVVQLKLETGRTHQIRVHLSSIGHPLIGDDLYGGSLELLQRQALHCNQLSFYHPFLKKLIELKQSLPEDMGQLLP</sequence>
<dbReference type="SUPFAM" id="SSF55120">
    <property type="entry name" value="Pseudouridine synthase"/>
    <property type="match status" value="1"/>
</dbReference>
<dbReference type="GO" id="GO:0003723">
    <property type="term" value="F:RNA binding"/>
    <property type="evidence" value="ECO:0007669"/>
    <property type="project" value="UniProtKB-KW"/>
</dbReference>
<keyword evidence="9" id="KW-1185">Reference proteome</keyword>
<dbReference type="InterPro" id="IPR006145">
    <property type="entry name" value="PsdUridine_synth_RsuA/RluA"/>
</dbReference>
<keyword evidence="3 6" id="KW-0413">Isomerase</keyword>
<evidence type="ECO:0000256" key="1">
    <source>
        <dbReference type="ARBA" id="ARBA00000073"/>
    </source>
</evidence>
<feature type="domain" description="Pseudouridine synthase RsuA/RluA-like" evidence="7">
    <location>
        <begin position="90"/>
        <end position="241"/>
    </location>
</feature>
<dbReference type="InterPro" id="IPR020103">
    <property type="entry name" value="PsdUridine_synth_cat_dom_sf"/>
</dbReference>
<evidence type="ECO:0000256" key="5">
    <source>
        <dbReference type="PROSITE-ProRule" id="PRU00182"/>
    </source>
</evidence>
<dbReference type="PROSITE" id="PS01129">
    <property type="entry name" value="PSI_RLU"/>
    <property type="match status" value="1"/>
</dbReference>
<dbReference type="GO" id="GO:0009982">
    <property type="term" value="F:pseudouridine synthase activity"/>
    <property type="evidence" value="ECO:0007669"/>
    <property type="project" value="InterPro"/>
</dbReference>
<dbReference type="EMBL" id="PISD01000031">
    <property type="protein sequence ID" value="PKG28153.1"/>
    <property type="molecule type" value="Genomic_DNA"/>
</dbReference>
<dbReference type="InterPro" id="IPR006224">
    <property type="entry name" value="PsdUridine_synth_RluA-like_CS"/>
</dbReference>
<evidence type="ECO:0000256" key="6">
    <source>
        <dbReference type="RuleBase" id="RU362028"/>
    </source>
</evidence>
<evidence type="ECO:0000256" key="4">
    <source>
        <dbReference type="PIRSR" id="PIRSR606225-1"/>
    </source>
</evidence>
<comment type="caution">
    <text evidence="8">The sequence shown here is derived from an EMBL/GenBank/DDBJ whole genome shotgun (WGS) entry which is preliminary data.</text>
</comment>
<proteinExistence type="inferred from homology"/>
<dbReference type="Gene3D" id="3.30.2350.10">
    <property type="entry name" value="Pseudouridine synthase"/>
    <property type="match status" value="1"/>
</dbReference>
<dbReference type="RefSeq" id="WP_066196313.1">
    <property type="nucleotide sequence ID" value="NZ_JAFDQP010000006.1"/>
</dbReference>
<gene>
    <name evidence="8" type="ORF">CWS20_15020</name>
</gene>
<organism evidence="8 9">
    <name type="scientific">Cytobacillus horneckiae</name>
    <dbReference type="NCBI Taxonomy" id="549687"/>
    <lineage>
        <taxon>Bacteria</taxon>
        <taxon>Bacillati</taxon>
        <taxon>Bacillota</taxon>
        <taxon>Bacilli</taxon>
        <taxon>Bacillales</taxon>
        <taxon>Bacillaceae</taxon>
        <taxon>Cytobacillus</taxon>
    </lineage>
</organism>
<evidence type="ECO:0000259" key="7">
    <source>
        <dbReference type="Pfam" id="PF00849"/>
    </source>
</evidence>
<dbReference type="Pfam" id="PF00849">
    <property type="entry name" value="PseudoU_synth_2"/>
    <property type="match status" value="1"/>
</dbReference>
<comment type="similarity">
    <text evidence="2 6">Belongs to the pseudouridine synthase RluA family.</text>
</comment>
<reference evidence="8 9" key="1">
    <citation type="journal article" date="2010" name="Int. J. Syst. Evol. Microbiol.">
        <title>Bacillus horneckiae sp. nov., isolated from a spacecraft-assembly clean room.</title>
        <authorList>
            <person name="Vaishampayan P."/>
            <person name="Probst A."/>
            <person name="Krishnamurthi S."/>
            <person name="Ghosh S."/>
            <person name="Osman S."/>
            <person name="McDowall A."/>
            <person name="Ruckmani A."/>
            <person name="Mayilraj S."/>
            <person name="Venkateswaran K."/>
        </authorList>
    </citation>
    <scope>NUCLEOTIDE SEQUENCE [LARGE SCALE GENOMIC DNA]</scope>
    <source>
        <strain evidence="9">1PO1SC</strain>
    </source>
</reference>
<dbReference type="GO" id="GO:0140098">
    <property type="term" value="F:catalytic activity, acting on RNA"/>
    <property type="evidence" value="ECO:0007669"/>
    <property type="project" value="UniProtKB-ARBA"/>
</dbReference>
<feature type="active site" evidence="4">
    <location>
        <position position="137"/>
    </location>
</feature>
<keyword evidence="5" id="KW-0694">RNA-binding</keyword>
<evidence type="ECO:0000256" key="2">
    <source>
        <dbReference type="ARBA" id="ARBA00010876"/>
    </source>
</evidence>
<dbReference type="PROSITE" id="PS50889">
    <property type="entry name" value="S4"/>
    <property type="match status" value="1"/>
</dbReference>
<accession>A0A2N0ZF83</accession>
<protein>
    <recommendedName>
        <fullName evidence="6">Pseudouridine synthase</fullName>
        <ecNumber evidence="6">5.4.99.-</ecNumber>
    </recommendedName>
</protein>
<evidence type="ECO:0000313" key="9">
    <source>
        <dbReference type="Proteomes" id="UP000233343"/>
    </source>
</evidence>
<dbReference type="GO" id="GO:0000455">
    <property type="term" value="P:enzyme-directed rRNA pseudouridine synthesis"/>
    <property type="evidence" value="ECO:0007669"/>
    <property type="project" value="TreeGrafter"/>
</dbReference>
<dbReference type="AlphaFoldDB" id="A0A2N0ZF83"/>
<dbReference type="Proteomes" id="UP000233343">
    <property type="component" value="Unassembled WGS sequence"/>
</dbReference>
<dbReference type="InterPro" id="IPR050188">
    <property type="entry name" value="RluA_PseudoU_synthase"/>
</dbReference>
<dbReference type="NCBIfam" id="TIGR00005">
    <property type="entry name" value="rluA_subfam"/>
    <property type="match status" value="1"/>
</dbReference>
<dbReference type="InterPro" id="IPR006225">
    <property type="entry name" value="PsdUridine_synth_RluC/D"/>
</dbReference>
<name>A0A2N0ZF83_9BACI</name>
<comment type="function">
    <text evidence="6">Responsible for synthesis of pseudouridine from uracil.</text>
</comment>
<evidence type="ECO:0000256" key="3">
    <source>
        <dbReference type="ARBA" id="ARBA00023235"/>
    </source>
</evidence>
<dbReference type="CDD" id="cd02869">
    <property type="entry name" value="PseudoU_synth_RluA_like"/>
    <property type="match status" value="1"/>
</dbReference>
<comment type="catalytic activity">
    <reaction evidence="1 6">
        <text>a uridine in RNA = a pseudouridine in RNA</text>
        <dbReference type="Rhea" id="RHEA:48348"/>
        <dbReference type="Rhea" id="RHEA-COMP:12068"/>
        <dbReference type="Rhea" id="RHEA-COMP:12069"/>
        <dbReference type="ChEBI" id="CHEBI:65314"/>
        <dbReference type="ChEBI" id="CHEBI:65315"/>
    </reaction>
</comment>
<evidence type="ECO:0000313" key="8">
    <source>
        <dbReference type="EMBL" id="PKG28153.1"/>
    </source>
</evidence>